<evidence type="ECO:0000313" key="13">
    <source>
        <dbReference type="RefSeq" id="XP_022150455.1"/>
    </source>
</evidence>
<keyword evidence="5" id="KW-0851">Voltage-gated channel</keyword>
<dbReference type="PANTHER" id="PTHR46480:SF1">
    <property type="entry name" value="VOLTAGE-GATED HYDROGEN CHANNEL 1"/>
    <property type="match status" value="1"/>
</dbReference>
<dbReference type="AlphaFoldDB" id="A0A6J1D8I2"/>
<dbReference type="OrthoDB" id="427456at2759"/>
<keyword evidence="9" id="KW-0407">Ion channel</keyword>
<evidence type="ECO:0000256" key="9">
    <source>
        <dbReference type="ARBA" id="ARBA00023303"/>
    </source>
</evidence>
<dbReference type="Gene3D" id="1.20.120.350">
    <property type="entry name" value="Voltage-gated potassium channels. Chain C"/>
    <property type="match status" value="1"/>
</dbReference>
<evidence type="ECO:0000256" key="1">
    <source>
        <dbReference type="ARBA" id="ARBA00004651"/>
    </source>
</evidence>
<evidence type="ECO:0000256" key="3">
    <source>
        <dbReference type="ARBA" id="ARBA00022475"/>
    </source>
</evidence>
<protein>
    <submittedName>
        <fullName evidence="13">Uncharacterized protein LOC111018597</fullName>
    </submittedName>
</protein>
<feature type="region of interest" description="Disordered" evidence="10">
    <location>
        <begin position="1"/>
        <end position="22"/>
    </location>
</feature>
<dbReference type="GO" id="GO:0005886">
    <property type="term" value="C:plasma membrane"/>
    <property type="evidence" value="ECO:0007669"/>
    <property type="project" value="UniProtKB-SubCell"/>
</dbReference>
<evidence type="ECO:0000256" key="11">
    <source>
        <dbReference type="SAM" id="Phobius"/>
    </source>
</evidence>
<keyword evidence="8 11" id="KW-0472">Membrane</keyword>
<evidence type="ECO:0000256" key="8">
    <source>
        <dbReference type="ARBA" id="ARBA00023136"/>
    </source>
</evidence>
<proteinExistence type="predicted"/>
<name>A0A6J1D8I2_MOMCH</name>
<evidence type="ECO:0000256" key="6">
    <source>
        <dbReference type="ARBA" id="ARBA00022989"/>
    </source>
</evidence>
<evidence type="ECO:0000256" key="5">
    <source>
        <dbReference type="ARBA" id="ARBA00022882"/>
    </source>
</evidence>
<organism evidence="12 13">
    <name type="scientific">Momordica charantia</name>
    <name type="common">Bitter gourd</name>
    <name type="synonym">Balsam pear</name>
    <dbReference type="NCBI Taxonomy" id="3673"/>
    <lineage>
        <taxon>Eukaryota</taxon>
        <taxon>Viridiplantae</taxon>
        <taxon>Streptophyta</taxon>
        <taxon>Embryophyta</taxon>
        <taxon>Tracheophyta</taxon>
        <taxon>Spermatophyta</taxon>
        <taxon>Magnoliopsida</taxon>
        <taxon>eudicotyledons</taxon>
        <taxon>Gunneridae</taxon>
        <taxon>Pentapetalae</taxon>
        <taxon>rosids</taxon>
        <taxon>fabids</taxon>
        <taxon>Cucurbitales</taxon>
        <taxon>Cucurbitaceae</taxon>
        <taxon>Momordiceae</taxon>
        <taxon>Momordica</taxon>
    </lineage>
</organism>
<keyword evidence="3" id="KW-1003">Cell membrane</keyword>
<reference evidence="13" key="1">
    <citation type="submission" date="2025-08" db="UniProtKB">
        <authorList>
            <consortium name="RefSeq"/>
        </authorList>
    </citation>
    <scope>IDENTIFICATION</scope>
    <source>
        <strain evidence="13">OHB3-1</strain>
    </source>
</reference>
<keyword evidence="6 11" id="KW-1133">Transmembrane helix</keyword>
<evidence type="ECO:0000313" key="12">
    <source>
        <dbReference type="Proteomes" id="UP000504603"/>
    </source>
</evidence>
<keyword evidence="4 11" id="KW-0812">Transmembrane</keyword>
<evidence type="ECO:0000256" key="2">
    <source>
        <dbReference type="ARBA" id="ARBA00022448"/>
    </source>
</evidence>
<dbReference type="GO" id="GO:0030171">
    <property type="term" value="F:voltage-gated proton channel activity"/>
    <property type="evidence" value="ECO:0007669"/>
    <property type="project" value="InterPro"/>
</dbReference>
<feature type="transmembrane region" description="Helical" evidence="11">
    <location>
        <begin position="117"/>
        <end position="139"/>
    </location>
</feature>
<keyword evidence="12" id="KW-1185">Reference proteome</keyword>
<keyword evidence="2" id="KW-0813">Transport</keyword>
<dbReference type="InterPro" id="IPR027359">
    <property type="entry name" value="Volt_channel_dom_sf"/>
</dbReference>
<dbReference type="PANTHER" id="PTHR46480">
    <property type="entry name" value="F20B24.22"/>
    <property type="match status" value="1"/>
</dbReference>
<dbReference type="RefSeq" id="XP_022150455.1">
    <property type="nucleotide sequence ID" value="XM_022294763.1"/>
</dbReference>
<evidence type="ECO:0000256" key="4">
    <source>
        <dbReference type="ARBA" id="ARBA00022692"/>
    </source>
</evidence>
<comment type="subcellular location">
    <subcellularLocation>
        <location evidence="1">Cell membrane</location>
        <topology evidence="1">Multi-pass membrane protein</topology>
    </subcellularLocation>
</comment>
<dbReference type="KEGG" id="mcha:111018597"/>
<dbReference type="GO" id="GO:0034702">
    <property type="term" value="C:monoatomic ion channel complex"/>
    <property type="evidence" value="ECO:0007669"/>
    <property type="project" value="UniProtKB-KW"/>
</dbReference>
<keyword evidence="7" id="KW-0406">Ion transport</keyword>
<accession>A0A6J1D8I2</accession>
<gene>
    <name evidence="13" type="primary">LOC111018597</name>
</gene>
<dbReference type="GeneID" id="111018597"/>
<dbReference type="InterPro" id="IPR031846">
    <property type="entry name" value="Hvcn1"/>
</dbReference>
<evidence type="ECO:0000256" key="7">
    <source>
        <dbReference type="ARBA" id="ARBA00023065"/>
    </source>
</evidence>
<evidence type="ECO:0000256" key="10">
    <source>
        <dbReference type="SAM" id="MobiDB-lite"/>
    </source>
</evidence>
<sequence>MANLSNFVHRSSPPQPATGSPSLESLEFSIQDVIKLSEKRRRWRTLFAAPIQTNRNRLDTSAPWQTQLVAFLESTPAHVVTIILLLMDLTITVLELSSSLISCSLSANHKKGAKEVLYFHWVGIAILSLLSAKTVALAVGLGGLFLRQPGCIVDGVVAVVALVLEVVAERKGGGVIIVASLWRLVRVVESVFELSDDAIEGKIEAIVLELERVEEETRREKEQELR</sequence>
<dbReference type="Proteomes" id="UP000504603">
    <property type="component" value="Unplaced"/>
</dbReference>